<dbReference type="SUPFAM" id="SSF55729">
    <property type="entry name" value="Acyl-CoA N-acyltransferases (Nat)"/>
    <property type="match status" value="1"/>
</dbReference>
<dbReference type="PROSITE" id="PS51186">
    <property type="entry name" value="GNAT"/>
    <property type="match status" value="1"/>
</dbReference>
<organism evidence="8 9">
    <name type="scientific">Streptomyces silvensis</name>
    <dbReference type="NCBI Taxonomy" id="1765722"/>
    <lineage>
        <taxon>Bacteria</taxon>
        <taxon>Bacillati</taxon>
        <taxon>Actinomycetota</taxon>
        <taxon>Actinomycetes</taxon>
        <taxon>Kitasatosporales</taxon>
        <taxon>Streptomycetaceae</taxon>
        <taxon>Streptomyces</taxon>
    </lineage>
</organism>
<dbReference type="InterPro" id="IPR000182">
    <property type="entry name" value="GNAT_dom"/>
</dbReference>
<evidence type="ECO:0000256" key="1">
    <source>
        <dbReference type="ARBA" id="ARBA00003818"/>
    </source>
</evidence>
<feature type="compositionally biased region" description="Low complexity" evidence="6">
    <location>
        <begin position="1"/>
        <end position="19"/>
    </location>
</feature>
<evidence type="ECO:0000256" key="5">
    <source>
        <dbReference type="ARBA" id="ARBA00031122"/>
    </source>
</evidence>
<dbReference type="STRING" id="1765722.AT728_15620"/>
<dbReference type="RefSeq" id="WP_058848519.1">
    <property type="nucleotide sequence ID" value="NZ_LOCL01000034.1"/>
</dbReference>
<dbReference type="GO" id="GO:0016410">
    <property type="term" value="F:N-acyltransferase activity"/>
    <property type="evidence" value="ECO:0007669"/>
    <property type="project" value="TreeGrafter"/>
</dbReference>
<protein>
    <recommendedName>
        <fullName evidence="3">Lysine N-acyltransferase MbtK</fullName>
    </recommendedName>
    <alternativeName>
        <fullName evidence="5">Mycobactin synthase protein K</fullName>
    </alternativeName>
</protein>
<dbReference type="InterPro" id="IPR019432">
    <property type="entry name" value="Acyltransferase_MbtK/IucB-like"/>
</dbReference>
<name>A0A0W7X3D0_9ACTN</name>
<gene>
    <name evidence="8" type="ORF">AT728_15620</name>
</gene>
<dbReference type="GO" id="GO:0019290">
    <property type="term" value="P:siderophore biosynthetic process"/>
    <property type="evidence" value="ECO:0007669"/>
    <property type="project" value="InterPro"/>
</dbReference>
<dbReference type="Gene3D" id="3.40.630.30">
    <property type="match status" value="1"/>
</dbReference>
<keyword evidence="8" id="KW-0808">Transferase</keyword>
<evidence type="ECO:0000256" key="6">
    <source>
        <dbReference type="SAM" id="MobiDB-lite"/>
    </source>
</evidence>
<dbReference type="Pfam" id="PF13523">
    <property type="entry name" value="Acetyltransf_8"/>
    <property type="match status" value="1"/>
</dbReference>
<feature type="region of interest" description="Disordered" evidence="6">
    <location>
        <begin position="1"/>
        <end position="24"/>
    </location>
</feature>
<reference evidence="8 9" key="1">
    <citation type="submission" date="2015-12" db="EMBL/GenBank/DDBJ databases">
        <title>Draft genome sequence of Streptomyces silvensis ATCC 53525, a producer of novel hormone antagonists.</title>
        <authorList>
            <person name="Johnston C.W."/>
            <person name="Li Y."/>
            <person name="Magarvey N.A."/>
        </authorList>
    </citation>
    <scope>NUCLEOTIDE SEQUENCE [LARGE SCALE GENOMIC DNA]</scope>
    <source>
        <strain evidence="8 9">ATCC 53525</strain>
    </source>
</reference>
<accession>A0A0W7X3D0</accession>
<evidence type="ECO:0000313" key="9">
    <source>
        <dbReference type="Proteomes" id="UP000054804"/>
    </source>
</evidence>
<evidence type="ECO:0000313" key="8">
    <source>
        <dbReference type="EMBL" id="KUF17255.1"/>
    </source>
</evidence>
<evidence type="ECO:0000259" key="7">
    <source>
        <dbReference type="PROSITE" id="PS51186"/>
    </source>
</evidence>
<dbReference type="InterPro" id="IPR016181">
    <property type="entry name" value="Acyl_CoA_acyltransferase"/>
</dbReference>
<dbReference type="PANTHER" id="PTHR31438:SF1">
    <property type="entry name" value="LYSINE N-ACYLTRANSFERASE C17G9.06C-RELATED"/>
    <property type="match status" value="1"/>
</dbReference>
<dbReference type="EMBL" id="LOCL01000034">
    <property type="protein sequence ID" value="KUF17255.1"/>
    <property type="molecule type" value="Genomic_DNA"/>
</dbReference>
<evidence type="ECO:0000256" key="3">
    <source>
        <dbReference type="ARBA" id="ARBA00020586"/>
    </source>
</evidence>
<proteinExistence type="predicted"/>
<dbReference type="PANTHER" id="PTHR31438">
    <property type="entry name" value="LYSINE N-ACYLTRANSFERASE C17G9.06C-RELATED"/>
    <property type="match status" value="1"/>
</dbReference>
<keyword evidence="4" id="KW-0046">Antibiotic resistance</keyword>
<dbReference type="Proteomes" id="UP000054804">
    <property type="component" value="Unassembled WGS sequence"/>
</dbReference>
<dbReference type="SMART" id="SM01006">
    <property type="entry name" value="AlcB"/>
    <property type="match status" value="1"/>
</dbReference>
<comment type="function">
    <text evidence="1">Acyltransferase required for the direct transfer of medium- to long-chain fatty acyl moieties from a carrier protein (MbtL) on to the epsilon-amino group of lysine residue in the mycobactin core.</text>
</comment>
<dbReference type="OrthoDB" id="5177616at2"/>
<evidence type="ECO:0000256" key="2">
    <source>
        <dbReference type="ARBA" id="ARBA00005102"/>
    </source>
</evidence>
<comment type="caution">
    <text evidence="8">The sequence shown here is derived from an EMBL/GenBank/DDBJ whole genome shotgun (WGS) entry which is preliminary data.</text>
</comment>
<keyword evidence="9" id="KW-1185">Reference proteome</keyword>
<sequence>MSSRTSSRTSSRSSGPARRGGARVGTLSLRPLDPFEDAELVHSWVTHPKSAFWLFQDAKLQDVEREYMGIAASAHHDAYIGLHDGEPAFLVERYDPRHIELVGLYEPEPGDVGMHFLVAPTDRPVHGFTRAVITTVMEHLFADPRTHRVVVEPDVTNTAVHRLNETVGFVPEREIDKPEKRALLSFCTREQFDAAVVRRAVATRPARSTAASSAPAASGVSGVLT</sequence>
<dbReference type="GO" id="GO:0046677">
    <property type="term" value="P:response to antibiotic"/>
    <property type="evidence" value="ECO:0007669"/>
    <property type="project" value="UniProtKB-KW"/>
</dbReference>
<dbReference type="AlphaFoldDB" id="A0A0W7X3D0"/>
<evidence type="ECO:0000256" key="4">
    <source>
        <dbReference type="ARBA" id="ARBA00023251"/>
    </source>
</evidence>
<dbReference type="UniPathway" id="UPA00011"/>
<feature type="region of interest" description="Disordered" evidence="6">
    <location>
        <begin position="204"/>
        <end position="225"/>
    </location>
</feature>
<comment type="pathway">
    <text evidence="2">Siderophore biosynthesis; mycobactin biosynthesis.</text>
</comment>
<feature type="domain" description="N-acetyltransferase" evidence="7">
    <location>
        <begin position="27"/>
        <end position="190"/>
    </location>
</feature>